<keyword evidence="1" id="KW-1133">Transmembrane helix</keyword>
<feature type="transmembrane region" description="Helical" evidence="1">
    <location>
        <begin position="90"/>
        <end position="108"/>
    </location>
</feature>
<dbReference type="SMR" id="A0A832WI76"/>
<feature type="transmembrane region" description="Helical" evidence="1">
    <location>
        <begin position="120"/>
        <end position="141"/>
    </location>
</feature>
<feature type="transmembrane region" description="Helical" evidence="1">
    <location>
        <begin position="47"/>
        <end position="69"/>
    </location>
</feature>
<protein>
    <submittedName>
        <fullName evidence="2">Uncharacterized protein</fullName>
    </submittedName>
</protein>
<dbReference type="AlphaFoldDB" id="A0A832WI76"/>
<reference evidence="2" key="1">
    <citation type="journal article" date="2020" name="bioRxiv">
        <title>A rank-normalized archaeal taxonomy based on genome phylogeny resolves widespread incomplete and uneven classifications.</title>
        <authorList>
            <person name="Rinke C."/>
            <person name="Chuvochina M."/>
            <person name="Mussig A.J."/>
            <person name="Chaumeil P.-A."/>
            <person name="Waite D.W."/>
            <person name="Whitman W.B."/>
            <person name="Parks D.H."/>
            <person name="Hugenholtz P."/>
        </authorList>
    </citation>
    <scope>NUCLEOTIDE SEQUENCE</scope>
    <source>
        <strain evidence="2">UBA8849</strain>
    </source>
</reference>
<comment type="caution">
    <text evidence="2">The sequence shown here is derived from an EMBL/GenBank/DDBJ whole genome shotgun (WGS) entry which is preliminary data.</text>
</comment>
<keyword evidence="1" id="KW-0812">Transmembrane</keyword>
<accession>A0A832WI76</accession>
<dbReference type="Proteomes" id="UP000645676">
    <property type="component" value="Unassembled WGS sequence"/>
</dbReference>
<organism evidence="2 3">
    <name type="scientific">Methanocaldococcus jannaschii</name>
    <dbReference type="NCBI Taxonomy" id="2190"/>
    <lineage>
        <taxon>Archaea</taxon>
        <taxon>Methanobacteriati</taxon>
        <taxon>Methanobacteriota</taxon>
        <taxon>Methanomada group</taxon>
        <taxon>Methanococci</taxon>
        <taxon>Methanococcales</taxon>
        <taxon>Methanocaldococcaceae</taxon>
        <taxon>Methanocaldococcus</taxon>
    </lineage>
</organism>
<evidence type="ECO:0000256" key="1">
    <source>
        <dbReference type="SAM" id="Phobius"/>
    </source>
</evidence>
<name>A0A832WI76_9EURY</name>
<dbReference type="EMBL" id="DUJR01000003">
    <property type="protein sequence ID" value="HII59104.1"/>
    <property type="molecule type" value="Genomic_DNA"/>
</dbReference>
<evidence type="ECO:0000313" key="3">
    <source>
        <dbReference type="Proteomes" id="UP000645676"/>
    </source>
</evidence>
<proteinExistence type="predicted"/>
<gene>
    <name evidence="2" type="ORF">HA335_00755</name>
</gene>
<keyword evidence="1" id="KW-0472">Membrane</keyword>
<feature type="transmembrane region" description="Helical" evidence="1">
    <location>
        <begin position="12"/>
        <end position="35"/>
    </location>
</feature>
<evidence type="ECO:0000313" key="2">
    <source>
        <dbReference type="EMBL" id="HII59104.1"/>
    </source>
</evidence>
<sequence>MESKEYRKLEYNYKAFLIFSKVAMLTFLTVGIGAIFTPQTYPIMPTIGFIVVAGIVSLIGMTIGALIIHQQYETLPANEKLEFKQKLLPEAYYICIELFGYGSLVLLYNTFTSNNPTLCVMSLLMAGLFILVVLVIWYFGYKSY</sequence>